<organism evidence="1 2">
    <name type="scientific">Kitasatospora cineracea</name>
    <dbReference type="NCBI Taxonomy" id="88074"/>
    <lineage>
        <taxon>Bacteria</taxon>
        <taxon>Bacillati</taxon>
        <taxon>Actinomycetota</taxon>
        <taxon>Actinomycetes</taxon>
        <taxon>Kitasatosporales</taxon>
        <taxon>Streptomycetaceae</taxon>
        <taxon>Kitasatospora</taxon>
    </lineage>
</organism>
<protein>
    <submittedName>
        <fullName evidence="1">Uncharacterized protein</fullName>
    </submittedName>
</protein>
<dbReference type="Proteomes" id="UP000267408">
    <property type="component" value="Unassembled WGS sequence"/>
</dbReference>
<evidence type="ECO:0000313" key="2">
    <source>
        <dbReference type="Proteomes" id="UP000267408"/>
    </source>
</evidence>
<name>A0A8G1UM27_9ACTN</name>
<proteinExistence type="predicted"/>
<accession>A0A8G1UM27</accession>
<dbReference type="AlphaFoldDB" id="A0A8G1UM27"/>
<evidence type="ECO:0000313" key="1">
    <source>
        <dbReference type="EMBL" id="ROR44147.1"/>
    </source>
</evidence>
<gene>
    <name evidence="1" type="ORF">EDD39_2324</name>
</gene>
<sequence>MSSPCERGLLLSAELSKYPWGDLRSFGGDAAALPGAISSLVSAESQEGARSAWRVIDNVAHVQGRLSECAVAVTKCLAFGLPLAGSYGREYILDLLATMAGGYDDHVDSGPAGPVSVRDCVRAMAGVFDFCVEEMKRRGNATCVDIILMCGVHEEGLRKSAHEALREALTLDSCARIEELIESSLQDLYQEKH</sequence>
<dbReference type="EMBL" id="RJVJ01000001">
    <property type="protein sequence ID" value="ROR44147.1"/>
    <property type="molecule type" value="Genomic_DNA"/>
</dbReference>
<comment type="caution">
    <text evidence="1">The sequence shown here is derived from an EMBL/GenBank/DDBJ whole genome shotgun (WGS) entry which is preliminary data.</text>
</comment>
<reference evidence="1 2" key="1">
    <citation type="submission" date="2018-11" db="EMBL/GenBank/DDBJ databases">
        <title>Sequencing the genomes of 1000 actinobacteria strains.</title>
        <authorList>
            <person name="Klenk H.-P."/>
        </authorList>
    </citation>
    <scope>NUCLEOTIDE SEQUENCE [LARGE SCALE GENOMIC DNA]</scope>
    <source>
        <strain evidence="1 2">DSM 44780</strain>
    </source>
</reference>